<gene>
    <name evidence="3" type="ORF">J4709_12905</name>
</gene>
<feature type="transmembrane region" description="Helical" evidence="2">
    <location>
        <begin position="278"/>
        <end position="296"/>
    </location>
</feature>
<feature type="transmembrane region" description="Helical" evidence="2">
    <location>
        <begin position="137"/>
        <end position="155"/>
    </location>
</feature>
<proteinExistence type="predicted"/>
<keyword evidence="2" id="KW-0472">Membrane</keyword>
<dbReference type="EMBL" id="JAGEPF010000007">
    <property type="protein sequence ID" value="MBO2458468.1"/>
    <property type="molecule type" value="Genomic_DNA"/>
</dbReference>
<evidence type="ECO:0000313" key="3">
    <source>
        <dbReference type="EMBL" id="MBO2458468.1"/>
    </source>
</evidence>
<feature type="transmembrane region" description="Helical" evidence="2">
    <location>
        <begin position="162"/>
        <end position="178"/>
    </location>
</feature>
<sequence>MPTAVNAPPRTDGADRAVRWVTAVALAFTAAQLRFVPAGMTLGAGEVGNVWQARSGDPGAFLDVSRGHATVALVAPIVQATSSTAAMRIYLAVASGAGLFAALWAWRPLHRPETLAGAGVLFGGLWAAQLYGSQAMPDLWCALGALGAVGCLLRVARDRQDYPAMLGLTASLALVAAMRPSQGLWLALPLCAALAVVPAWRHREAVVSVLAGLVLDLTAWLVHENGGAGPEPVQRVQRAAARGSGWVDGWPGWSGFAAVAVFLAIGGLMAVSGVRRPGTALLPMAVAAWMLVPGALAGPGTAGFLLTAGALAAVPAAAGCVRALTRARRRPLAAVLTAGCLVAHLAVQNAALDAVTDAASAAPAAHPASGQGAHAPGEGDGRADGTGSDGIRS</sequence>
<feature type="transmembrane region" description="Helical" evidence="2">
    <location>
        <begin position="252"/>
        <end position="271"/>
    </location>
</feature>
<feature type="compositionally biased region" description="Low complexity" evidence="1">
    <location>
        <begin position="363"/>
        <end position="375"/>
    </location>
</feature>
<keyword evidence="2" id="KW-1133">Transmembrane helix</keyword>
<feature type="region of interest" description="Disordered" evidence="1">
    <location>
        <begin position="363"/>
        <end position="393"/>
    </location>
</feature>
<keyword evidence="2" id="KW-0812">Transmembrane</keyword>
<feature type="transmembrane region" description="Helical" evidence="2">
    <location>
        <begin position="89"/>
        <end position="106"/>
    </location>
</feature>
<comment type="caution">
    <text evidence="3">The sequence shown here is derived from an EMBL/GenBank/DDBJ whole genome shotgun (WGS) entry which is preliminary data.</text>
</comment>
<accession>A0ABS3RQ91</accession>
<name>A0ABS3RQ91_9ACTN</name>
<feature type="transmembrane region" description="Helical" evidence="2">
    <location>
        <begin position="302"/>
        <end position="324"/>
    </location>
</feature>
<keyword evidence="4" id="KW-1185">Reference proteome</keyword>
<dbReference type="Proteomes" id="UP000680206">
    <property type="component" value="Unassembled WGS sequence"/>
</dbReference>
<evidence type="ECO:0008006" key="5">
    <source>
        <dbReference type="Google" id="ProtNLM"/>
    </source>
</evidence>
<reference evidence="3 4" key="1">
    <citation type="submission" date="2021-03" db="EMBL/GenBank/DDBJ databases">
        <title>Actinomadura violae sp. nov., isolated from lichen in Thailand.</title>
        <authorList>
            <person name="Kanchanasin P."/>
            <person name="Saeng-In P."/>
            <person name="Phongsopitanun W."/>
            <person name="Yuki M."/>
            <person name="Kudo T."/>
            <person name="Ohkuma M."/>
            <person name="Tanasupawat S."/>
        </authorList>
    </citation>
    <scope>NUCLEOTIDE SEQUENCE [LARGE SCALE GENOMIC DNA]</scope>
    <source>
        <strain evidence="3 4">LCR2-06</strain>
    </source>
</reference>
<feature type="transmembrane region" description="Helical" evidence="2">
    <location>
        <begin position="205"/>
        <end position="223"/>
    </location>
</feature>
<feature type="transmembrane region" description="Helical" evidence="2">
    <location>
        <begin position="184"/>
        <end position="200"/>
    </location>
</feature>
<protein>
    <recommendedName>
        <fullName evidence="5">Integral membrane protein</fullName>
    </recommendedName>
</protein>
<organism evidence="3 4">
    <name type="scientific">Actinomadura violacea</name>
    <dbReference type="NCBI Taxonomy" id="2819934"/>
    <lineage>
        <taxon>Bacteria</taxon>
        <taxon>Bacillati</taxon>
        <taxon>Actinomycetota</taxon>
        <taxon>Actinomycetes</taxon>
        <taxon>Streptosporangiales</taxon>
        <taxon>Thermomonosporaceae</taxon>
        <taxon>Actinomadura</taxon>
    </lineage>
</organism>
<dbReference type="RefSeq" id="WP_208240533.1">
    <property type="nucleotide sequence ID" value="NZ_JAGEPF010000007.1"/>
</dbReference>
<evidence type="ECO:0000256" key="1">
    <source>
        <dbReference type="SAM" id="MobiDB-lite"/>
    </source>
</evidence>
<evidence type="ECO:0000256" key="2">
    <source>
        <dbReference type="SAM" id="Phobius"/>
    </source>
</evidence>
<evidence type="ECO:0000313" key="4">
    <source>
        <dbReference type="Proteomes" id="UP000680206"/>
    </source>
</evidence>